<evidence type="ECO:0000313" key="2">
    <source>
        <dbReference type="EMBL" id="CCB43431.1"/>
    </source>
</evidence>
<name>F6GUH7_VITVI</name>
<gene>
    <name evidence="2" type="ordered locus">VIT_06s0004g07510</name>
</gene>
<proteinExistence type="predicted"/>
<evidence type="ECO:0000313" key="3">
    <source>
        <dbReference type="Proteomes" id="UP000009183"/>
    </source>
</evidence>
<keyword evidence="3" id="KW-1185">Reference proteome</keyword>
<reference evidence="3" key="1">
    <citation type="journal article" date="2007" name="Nature">
        <title>The grapevine genome sequence suggests ancestral hexaploidization in major angiosperm phyla.</title>
        <authorList>
            <consortium name="The French-Italian Public Consortium for Grapevine Genome Characterization."/>
            <person name="Jaillon O."/>
            <person name="Aury J.-M."/>
            <person name="Noel B."/>
            <person name="Policriti A."/>
            <person name="Clepet C."/>
            <person name="Casagrande A."/>
            <person name="Choisne N."/>
            <person name="Aubourg S."/>
            <person name="Vitulo N."/>
            <person name="Jubin C."/>
            <person name="Vezzi A."/>
            <person name="Legeai F."/>
            <person name="Hugueney P."/>
            <person name="Dasilva C."/>
            <person name="Horner D."/>
            <person name="Mica E."/>
            <person name="Jublot D."/>
            <person name="Poulain J."/>
            <person name="Bruyere C."/>
            <person name="Billault A."/>
            <person name="Segurens B."/>
            <person name="Gouyvenoux M."/>
            <person name="Ugarte E."/>
            <person name="Cattonaro F."/>
            <person name="Anthouard V."/>
            <person name="Vico V."/>
            <person name="Del Fabbro C."/>
            <person name="Alaux M."/>
            <person name="Di Gaspero G."/>
            <person name="Dumas V."/>
            <person name="Felice N."/>
            <person name="Paillard S."/>
            <person name="Juman I."/>
            <person name="Moroldo M."/>
            <person name="Scalabrin S."/>
            <person name="Canaguier A."/>
            <person name="Le Clainche I."/>
            <person name="Malacrida G."/>
            <person name="Durand E."/>
            <person name="Pesole G."/>
            <person name="Laucou V."/>
            <person name="Chatelet P."/>
            <person name="Merdinoglu D."/>
            <person name="Delledonne M."/>
            <person name="Pezzotti M."/>
            <person name="Lecharny A."/>
            <person name="Scarpelli C."/>
            <person name="Artiguenave F."/>
            <person name="Pe M.E."/>
            <person name="Valle G."/>
            <person name="Morgante M."/>
            <person name="Caboche M."/>
            <person name="Adam-Blondon A.-F."/>
            <person name="Weissenbach J."/>
            <person name="Quetier F."/>
            <person name="Wincker P."/>
        </authorList>
    </citation>
    <scope>NUCLEOTIDE SEQUENCE [LARGE SCALE GENOMIC DNA]</scope>
    <source>
        <strain evidence="3">cv. Pinot noir / PN40024</strain>
    </source>
</reference>
<evidence type="ECO:0000256" key="1">
    <source>
        <dbReference type="SAM" id="MobiDB-lite"/>
    </source>
</evidence>
<feature type="region of interest" description="Disordered" evidence="1">
    <location>
        <begin position="43"/>
        <end position="62"/>
    </location>
</feature>
<dbReference type="EMBL" id="FN594951">
    <property type="protein sequence ID" value="CCB43431.1"/>
    <property type="molecule type" value="Genomic_DNA"/>
</dbReference>
<dbReference type="PaxDb" id="29760-VIT_06s0004g07510.t01"/>
<dbReference type="HOGENOM" id="CLU_2908688_0_0_1"/>
<sequence>MGINPIPHYDINTEDYLNTFWRKETTWHDSTQIAIVRMHPTAEKLSQWKEKGEKSESQQPPL</sequence>
<protein>
    <submittedName>
        <fullName evidence="2">Uncharacterized protein</fullName>
    </submittedName>
</protein>
<feature type="compositionally biased region" description="Basic and acidic residues" evidence="1">
    <location>
        <begin position="43"/>
        <end position="56"/>
    </location>
</feature>
<organism evidence="2 3">
    <name type="scientific">Vitis vinifera</name>
    <name type="common">Grape</name>
    <dbReference type="NCBI Taxonomy" id="29760"/>
    <lineage>
        <taxon>Eukaryota</taxon>
        <taxon>Viridiplantae</taxon>
        <taxon>Streptophyta</taxon>
        <taxon>Embryophyta</taxon>
        <taxon>Tracheophyta</taxon>
        <taxon>Spermatophyta</taxon>
        <taxon>Magnoliopsida</taxon>
        <taxon>eudicotyledons</taxon>
        <taxon>Gunneridae</taxon>
        <taxon>Pentapetalae</taxon>
        <taxon>rosids</taxon>
        <taxon>Vitales</taxon>
        <taxon>Vitaceae</taxon>
        <taxon>Viteae</taxon>
        <taxon>Vitis</taxon>
    </lineage>
</organism>
<dbReference type="InParanoid" id="F6GUH7"/>
<dbReference type="Proteomes" id="UP000009183">
    <property type="component" value="Chromosome 6"/>
</dbReference>
<dbReference type="AlphaFoldDB" id="F6GUH7"/>
<accession>F6GUH7</accession>